<comment type="caution">
    <text evidence="6">The sequence shown here is derived from an EMBL/GenBank/DDBJ whole genome shotgun (WGS) entry which is preliminary data.</text>
</comment>
<dbReference type="GO" id="GO:0008270">
    <property type="term" value="F:zinc ion binding"/>
    <property type="evidence" value="ECO:0007669"/>
    <property type="project" value="UniProtKB-KW"/>
</dbReference>
<keyword evidence="2" id="KW-0863">Zinc-finger</keyword>
<dbReference type="RefSeq" id="WP_034882229.1">
    <property type="nucleotide sequence ID" value="NZ_QGLP01000005.1"/>
</dbReference>
<reference evidence="8 9" key="1">
    <citation type="submission" date="2018-05" db="EMBL/GenBank/DDBJ databases">
        <title>Reference genomes for bee gut microbiota database.</title>
        <authorList>
            <person name="Ellegaard K.M."/>
        </authorList>
    </citation>
    <scope>NUCLEOTIDE SEQUENCE [LARGE SCALE GENOMIC DNA]</scope>
    <source>
        <strain evidence="6 8">ESL0177</strain>
        <strain evidence="7 9">ESL0182</strain>
    </source>
</reference>
<evidence type="ECO:0000313" key="9">
    <source>
        <dbReference type="Proteomes" id="UP000247932"/>
    </source>
</evidence>
<evidence type="ECO:0000259" key="5">
    <source>
        <dbReference type="Pfam" id="PF01258"/>
    </source>
</evidence>
<gene>
    <name evidence="7" type="ORF">DKK70_07390</name>
    <name evidence="6" type="ORF">DKK79_06605</name>
</gene>
<evidence type="ECO:0000256" key="3">
    <source>
        <dbReference type="ARBA" id="ARBA00022833"/>
    </source>
</evidence>
<dbReference type="SUPFAM" id="SSF57716">
    <property type="entry name" value="Glucocorticoid receptor-like (DNA-binding domain)"/>
    <property type="match status" value="1"/>
</dbReference>
<evidence type="ECO:0000256" key="1">
    <source>
        <dbReference type="ARBA" id="ARBA00022723"/>
    </source>
</evidence>
<sequence>MRDIIDQANDLAQLELDNLLANRQVFKGESAKDCIECGEPIPEKRRQLLKGCQLCVDCQNLKEQFAKR</sequence>
<keyword evidence="1" id="KW-0479">Metal-binding</keyword>
<evidence type="ECO:0000256" key="4">
    <source>
        <dbReference type="PROSITE-ProRule" id="PRU00510"/>
    </source>
</evidence>
<feature type="zinc finger region" description="dksA C4-type" evidence="4">
    <location>
        <begin position="34"/>
        <end position="58"/>
    </location>
</feature>
<dbReference type="AlphaFoldDB" id="A0A2V4DWV7"/>
<dbReference type="Proteomes" id="UP000247483">
    <property type="component" value="Unassembled WGS sequence"/>
</dbReference>
<protein>
    <submittedName>
        <fullName evidence="6">TraR/DksA family transcriptional regulator</fullName>
    </submittedName>
</protein>
<dbReference type="STRING" id="1196095.GAPWK_1391"/>
<dbReference type="GO" id="GO:1900378">
    <property type="term" value="P:positive regulation of secondary metabolite biosynthetic process"/>
    <property type="evidence" value="ECO:0007669"/>
    <property type="project" value="TreeGrafter"/>
</dbReference>
<evidence type="ECO:0000313" key="6">
    <source>
        <dbReference type="EMBL" id="PXZ04039.1"/>
    </source>
</evidence>
<dbReference type="InterPro" id="IPR012783">
    <property type="entry name" value="Znf_C4_TraR"/>
</dbReference>
<dbReference type="NCBIfam" id="TIGR02419">
    <property type="entry name" value="C4_traR_proteo"/>
    <property type="match status" value="1"/>
</dbReference>
<dbReference type="EMBL" id="QGLP01000005">
    <property type="protein sequence ID" value="PXZ04039.1"/>
    <property type="molecule type" value="Genomic_DNA"/>
</dbReference>
<evidence type="ECO:0000313" key="7">
    <source>
        <dbReference type="EMBL" id="PXZ07657.1"/>
    </source>
</evidence>
<proteinExistence type="predicted"/>
<dbReference type="PANTHER" id="PTHR38777:SF1">
    <property type="entry name" value="DNAK SUPPRESSOR PROTEIN"/>
    <property type="match status" value="1"/>
</dbReference>
<keyword evidence="3" id="KW-0862">Zinc</keyword>
<dbReference type="Proteomes" id="UP000247932">
    <property type="component" value="Unassembled WGS sequence"/>
</dbReference>
<accession>A0A2V4DWV7</accession>
<feature type="domain" description="Zinc finger DksA/TraR C4-type" evidence="5">
    <location>
        <begin position="33"/>
        <end position="64"/>
    </location>
</feature>
<evidence type="ECO:0000313" key="8">
    <source>
        <dbReference type="Proteomes" id="UP000247483"/>
    </source>
</evidence>
<dbReference type="Gene3D" id="1.20.120.910">
    <property type="entry name" value="DksA, coiled-coil domain"/>
    <property type="match status" value="1"/>
</dbReference>
<dbReference type="PANTHER" id="PTHR38777">
    <property type="entry name" value="FELS-2 PROPHAGE PROTEIN"/>
    <property type="match status" value="1"/>
</dbReference>
<evidence type="ECO:0000256" key="2">
    <source>
        <dbReference type="ARBA" id="ARBA00022771"/>
    </source>
</evidence>
<dbReference type="InterPro" id="IPR000962">
    <property type="entry name" value="Znf_DskA_TraR"/>
</dbReference>
<dbReference type="Pfam" id="PF01258">
    <property type="entry name" value="zf-dskA_traR"/>
    <property type="match status" value="1"/>
</dbReference>
<name>A0A2V4DWV7_9GAMM</name>
<dbReference type="PROSITE" id="PS51128">
    <property type="entry name" value="ZF_DKSA_2"/>
    <property type="match status" value="1"/>
</dbReference>
<dbReference type="OrthoDB" id="962301at2"/>
<organism evidence="6 8">
    <name type="scientific">Gilliamella apicola</name>
    <dbReference type="NCBI Taxonomy" id="1196095"/>
    <lineage>
        <taxon>Bacteria</taxon>
        <taxon>Pseudomonadati</taxon>
        <taxon>Pseudomonadota</taxon>
        <taxon>Gammaproteobacteria</taxon>
        <taxon>Orbales</taxon>
        <taxon>Orbaceae</taxon>
        <taxon>Gilliamella</taxon>
    </lineage>
</organism>
<dbReference type="EMBL" id="QGLR01000009">
    <property type="protein sequence ID" value="PXZ07657.1"/>
    <property type="molecule type" value="Genomic_DNA"/>
</dbReference>
<keyword evidence="9" id="KW-1185">Reference proteome</keyword>